<dbReference type="SUPFAM" id="SSF159283">
    <property type="entry name" value="Guanosine diphospho-D-mannose pyrophosphorylase/mannose-6-phosphate isomerase linker domain"/>
    <property type="match status" value="1"/>
</dbReference>
<keyword evidence="3" id="KW-0808">Transferase</keyword>
<dbReference type="PANTHER" id="PTHR46390:SF1">
    <property type="entry name" value="MANNOSE-1-PHOSPHATE GUANYLYLTRANSFERASE"/>
    <property type="match status" value="1"/>
</dbReference>
<comment type="caution">
    <text evidence="3">The sequence shown here is derived from an EMBL/GenBank/DDBJ whole genome shotgun (WGS) entry which is preliminary data.</text>
</comment>
<dbReference type="InterPro" id="IPR029044">
    <property type="entry name" value="Nucleotide-diphossugar_trans"/>
</dbReference>
<dbReference type="Pfam" id="PF22640">
    <property type="entry name" value="ManC_GMP_beta-helix"/>
    <property type="match status" value="1"/>
</dbReference>
<keyword evidence="3" id="KW-0548">Nucleotidyltransferase</keyword>
<reference evidence="3" key="1">
    <citation type="journal article" date="2020" name="mSystems">
        <title>Genome- and Community-Level Interaction Insights into Carbon Utilization and Element Cycling Functions of Hydrothermarchaeota in Hydrothermal Sediment.</title>
        <authorList>
            <person name="Zhou Z."/>
            <person name="Liu Y."/>
            <person name="Xu W."/>
            <person name="Pan J."/>
            <person name="Luo Z.H."/>
            <person name="Li M."/>
        </authorList>
    </citation>
    <scope>NUCLEOTIDE SEQUENCE [LARGE SCALE GENOMIC DNA]</scope>
    <source>
        <strain evidence="3">SpSt-783</strain>
    </source>
</reference>
<dbReference type="InterPro" id="IPR051161">
    <property type="entry name" value="Mannose-6P_isomerase_type2"/>
</dbReference>
<dbReference type="GO" id="GO:0009298">
    <property type="term" value="P:GDP-mannose biosynthetic process"/>
    <property type="evidence" value="ECO:0007669"/>
    <property type="project" value="TreeGrafter"/>
</dbReference>
<dbReference type="Pfam" id="PF00483">
    <property type="entry name" value="NTP_transferase"/>
    <property type="match status" value="1"/>
</dbReference>
<protein>
    <submittedName>
        <fullName evidence="3">Mannose-1-phosphate guanylyltransferase</fullName>
    </submittedName>
</protein>
<sequence length="346" mass="40084">MKRFVIILAGGQGERFWPLSQPDFPKQFISIFNNKPLINQTLERIRGYCKKSERFLVIPEELKIITKRFVRNENLIIEPARRNTAPAICLCAMLLKEQFGDGIIHIMPADHIIRNNKRFIQCLRYGETMAKNGFLVTYGIIPDRPETGYGYIRIGNEIKKERGITGFYGEGFTEKPSIEKAKEYLKTRKYLWNSGIFTYRISTVLDEIKRFAPDVYAGVKDYLKFKDKRYFERISEISIDYAIMEKSNKICVIKSDFGWDDVGTWLALERYFKKDKSGNIFLGNVLGLETSNSIVYNNKIPVRVFGINGLVVVASPEGVLVCKKERAPELKKLVSGYKEKKKRRLR</sequence>
<name>A0A7C6EJ01_UNCW3</name>
<feature type="domain" description="MannoseP isomerase/GMP-like beta-helix" evidence="2">
    <location>
        <begin position="283"/>
        <end position="334"/>
    </location>
</feature>
<dbReference type="CDD" id="cd02509">
    <property type="entry name" value="GDP-M1P_Guanylyltransferase"/>
    <property type="match status" value="1"/>
</dbReference>
<proteinExistence type="predicted"/>
<dbReference type="InterPro" id="IPR054566">
    <property type="entry name" value="ManC/GMP-like_b-helix"/>
</dbReference>
<dbReference type="InterPro" id="IPR049577">
    <property type="entry name" value="GMPP_N"/>
</dbReference>
<dbReference type="EMBL" id="DTHJ01000151">
    <property type="protein sequence ID" value="HHS63422.1"/>
    <property type="molecule type" value="Genomic_DNA"/>
</dbReference>
<dbReference type="PANTHER" id="PTHR46390">
    <property type="entry name" value="MANNOSE-1-PHOSPHATE GUANYLYLTRANSFERASE"/>
    <property type="match status" value="1"/>
</dbReference>
<organism evidence="3">
    <name type="scientific">candidate division WOR-3 bacterium</name>
    <dbReference type="NCBI Taxonomy" id="2052148"/>
    <lineage>
        <taxon>Bacteria</taxon>
        <taxon>Bacteria division WOR-3</taxon>
    </lineage>
</organism>
<evidence type="ECO:0000313" key="3">
    <source>
        <dbReference type="EMBL" id="HHS63422.1"/>
    </source>
</evidence>
<dbReference type="SUPFAM" id="SSF53448">
    <property type="entry name" value="Nucleotide-diphospho-sugar transferases"/>
    <property type="match status" value="1"/>
</dbReference>
<feature type="domain" description="Nucleotidyl transferase" evidence="1">
    <location>
        <begin position="6"/>
        <end position="275"/>
    </location>
</feature>
<evidence type="ECO:0000259" key="2">
    <source>
        <dbReference type="Pfam" id="PF22640"/>
    </source>
</evidence>
<gene>
    <name evidence="3" type="ORF">ENV70_07440</name>
</gene>
<accession>A0A7C6EJ01</accession>
<dbReference type="InterPro" id="IPR005835">
    <property type="entry name" value="NTP_transferase_dom"/>
</dbReference>
<evidence type="ECO:0000259" key="1">
    <source>
        <dbReference type="Pfam" id="PF00483"/>
    </source>
</evidence>
<dbReference type="GO" id="GO:0004475">
    <property type="term" value="F:mannose-1-phosphate guanylyltransferase (GTP) activity"/>
    <property type="evidence" value="ECO:0007669"/>
    <property type="project" value="InterPro"/>
</dbReference>
<dbReference type="Gene3D" id="3.90.550.10">
    <property type="entry name" value="Spore Coat Polysaccharide Biosynthesis Protein SpsA, Chain A"/>
    <property type="match status" value="1"/>
</dbReference>
<dbReference type="AlphaFoldDB" id="A0A7C6EJ01"/>